<dbReference type="PANTHER" id="PTHR31941">
    <property type="entry name" value="CYTOSKELETAL SIGNALING PROTEIN SLM1"/>
    <property type="match status" value="1"/>
</dbReference>
<dbReference type="Gene3D" id="2.30.29.30">
    <property type="entry name" value="Pleckstrin-homology domain (PH domain)/Phosphotyrosine-binding domain (PTB)"/>
    <property type="match status" value="1"/>
</dbReference>
<gene>
    <name evidence="4" type="primary">SLM2</name>
    <name evidence="4" type="ORF">Q9L58_006496</name>
</gene>
<dbReference type="Proteomes" id="UP001447188">
    <property type="component" value="Unassembled WGS sequence"/>
</dbReference>
<feature type="region of interest" description="Disordered" evidence="2">
    <location>
        <begin position="656"/>
        <end position="741"/>
    </location>
</feature>
<dbReference type="PROSITE" id="PS50003">
    <property type="entry name" value="PH_DOMAIN"/>
    <property type="match status" value="1"/>
</dbReference>
<evidence type="ECO:0000256" key="1">
    <source>
        <dbReference type="ARBA" id="ARBA00022553"/>
    </source>
</evidence>
<dbReference type="Pfam" id="PF20399">
    <property type="entry name" value="PH_20"/>
    <property type="match status" value="1"/>
</dbReference>
<feature type="compositionally biased region" description="Basic residues" evidence="2">
    <location>
        <begin position="31"/>
        <end position="47"/>
    </location>
</feature>
<protein>
    <submittedName>
        <fullName evidence="4">Phosphatidylinositol 4,5-bisphosphate-binding protein</fullName>
    </submittedName>
</protein>
<dbReference type="PANTHER" id="PTHR31941:SF16">
    <property type="entry name" value="PHOSPHATIDYLINOSITOL 4,5-BISPHOSPHATE-BINDING PROTEIN SLM1-RELATED"/>
    <property type="match status" value="1"/>
</dbReference>
<dbReference type="EMBL" id="JBBBZM010000090">
    <property type="protein sequence ID" value="KAL0634609.1"/>
    <property type="molecule type" value="Genomic_DNA"/>
</dbReference>
<name>A0ABR3GFA2_9PEZI</name>
<feature type="region of interest" description="Disordered" evidence="2">
    <location>
        <begin position="543"/>
        <end position="563"/>
    </location>
</feature>
<evidence type="ECO:0000313" key="5">
    <source>
        <dbReference type="Proteomes" id="UP001447188"/>
    </source>
</evidence>
<comment type="caution">
    <text evidence="4">The sequence shown here is derived from an EMBL/GenBank/DDBJ whole genome shotgun (WGS) entry which is preliminary data.</text>
</comment>
<dbReference type="SUPFAM" id="SSF50729">
    <property type="entry name" value="PH domain-like"/>
    <property type="match status" value="1"/>
</dbReference>
<organism evidence="4 5">
    <name type="scientific">Discina gigas</name>
    <dbReference type="NCBI Taxonomy" id="1032678"/>
    <lineage>
        <taxon>Eukaryota</taxon>
        <taxon>Fungi</taxon>
        <taxon>Dikarya</taxon>
        <taxon>Ascomycota</taxon>
        <taxon>Pezizomycotina</taxon>
        <taxon>Pezizomycetes</taxon>
        <taxon>Pezizales</taxon>
        <taxon>Discinaceae</taxon>
        <taxon>Discina</taxon>
    </lineage>
</organism>
<dbReference type="InterPro" id="IPR043453">
    <property type="entry name" value="Slm1_PH"/>
</dbReference>
<keyword evidence="1" id="KW-0597">Phosphoprotein</keyword>
<dbReference type="InterPro" id="IPR011993">
    <property type="entry name" value="PH-like_dom_sf"/>
</dbReference>
<feature type="compositionally biased region" description="Basic and acidic residues" evidence="2">
    <location>
        <begin position="713"/>
        <end position="724"/>
    </location>
</feature>
<dbReference type="SMART" id="SM00233">
    <property type="entry name" value="PH"/>
    <property type="match status" value="1"/>
</dbReference>
<dbReference type="Pfam" id="PF20400">
    <property type="entry name" value="BAR_4"/>
    <property type="match status" value="1"/>
</dbReference>
<proteinExistence type="predicted"/>
<feature type="region of interest" description="Disordered" evidence="2">
    <location>
        <begin position="598"/>
        <end position="627"/>
    </location>
</feature>
<dbReference type="InterPro" id="IPR046869">
    <property type="entry name" value="SLM1/RGC1-like_PH"/>
</dbReference>
<feature type="compositionally biased region" description="Polar residues" evidence="2">
    <location>
        <begin position="656"/>
        <end position="666"/>
    </location>
</feature>
<reference evidence="4 5" key="1">
    <citation type="submission" date="2024-02" db="EMBL/GenBank/DDBJ databases">
        <title>Discinaceae phylogenomics.</title>
        <authorList>
            <person name="Dirks A.C."/>
            <person name="James T.Y."/>
        </authorList>
    </citation>
    <scope>NUCLEOTIDE SEQUENCE [LARGE SCALE GENOMIC DNA]</scope>
    <source>
        <strain evidence="4 5">ACD0624</strain>
    </source>
</reference>
<sequence length="741" mass="82181">MANPNATIPAEGTARFTEGFQEDDDVQRQSTLKKKVSVKRTGSKKSRSGSVAGEVESRNSVFYTPIPTQGNPTEILASRFNAWRKVLKDFINYFREVQSSYENRSKGITKISQILNTTIQPSDFVKSGGILDTNTVLRDFQKELYDNNEGAAKFLSEIITTLNSLRVDLNFKIKEIKALSPDFKNNVEKEKENTRREILKLTEALTGLDSNPQNAAGKTDPYLVKVGLQRQLKRQIDEENYLHKAYINIEHSGRELEAIVITEIKKAFENYIKLIKREGEVQSDFAERLTSSTLQLPIDHEWSAFIGREPNVGGSSVPLRTLNDIEYPGYQHPAVLEVRTGSMERKSKYLKSYAAGWYVLSSTHLHEFKTSEHADDPNPIMSFYLPGSSLGKHSERGAASHKFILKGRQTGHLHLEHSWVFRTETHESMLDWYADIKKLTEVSGVERNAFVSGVVHGRQESIDATKEDEFSDELDNDEADEVPYSTENNTLEVPLEKVNKRPEGGRFPSDINVNRGITDAGSILSGDSGRSAIGAAGALPGDYGRARSGSQSSTWSYDEKHPVGDTMEDEEEEFLPVGAEVPPAVERRMSVRHDYTENEAPMKIQSAATRRGPPSRKPTASYGIDPITGQPDTGMGASAGGFFNIDWNNVIAANENKPSSSVSTRKPPSRKPTASYGIDPVTGLHEYPVEHGHHSGVVVGEPSISENQSTKTLEGRPSHPRGDSKGTISGLHFPGEYPKNT</sequence>
<dbReference type="InterPro" id="IPR001849">
    <property type="entry name" value="PH_domain"/>
</dbReference>
<keyword evidence="5" id="KW-1185">Reference proteome</keyword>
<evidence type="ECO:0000313" key="4">
    <source>
        <dbReference type="EMBL" id="KAL0634609.1"/>
    </source>
</evidence>
<feature type="region of interest" description="Disordered" evidence="2">
    <location>
        <begin position="1"/>
        <end position="52"/>
    </location>
</feature>
<dbReference type="InterPro" id="IPR027267">
    <property type="entry name" value="AH/BAR_dom_sf"/>
</dbReference>
<evidence type="ECO:0000256" key="2">
    <source>
        <dbReference type="SAM" id="MobiDB-lite"/>
    </source>
</evidence>
<feature type="domain" description="PH" evidence="3">
    <location>
        <begin position="336"/>
        <end position="441"/>
    </location>
</feature>
<dbReference type="CDD" id="cd13311">
    <property type="entry name" value="PH_Slm1"/>
    <property type="match status" value="1"/>
</dbReference>
<accession>A0ABR3GFA2</accession>
<dbReference type="InterPro" id="IPR046868">
    <property type="entry name" value="BAR_4"/>
</dbReference>
<dbReference type="Gene3D" id="1.20.1270.60">
    <property type="entry name" value="Arfaptin homology (AH) domain/BAR domain"/>
    <property type="match status" value="1"/>
</dbReference>
<evidence type="ECO:0000259" key="3">
    <source>
        <dbReference type="PROSITE" id="PS50003"/>
    </source>
</evidence>